<dbReference type="AlphaFoldDB" id="A0A1F5T370"/>
<protein>
    <submittedName>
        <fullName evidence="1">Uncharacterized protein</fullName>
    </submittedName>
</protein>
<dbReference type="STRING" id="1798002.A2478_01505"/>
<dbReference type="EMBL" id="MFGJ01000001">
    <property type="protein sequence ID" value="OGF33359.1"/>
    <property type="molecule type" value="Genomic_DNA"/>
</dbReference>
<reference evidence="1 2" key="1">
    <citation type="journal article" date="2016" name="Nat. Commun.">
        <title>Thousands of microbial genomes shed light on interconnected biogeochemical processes in an aquifer system.</title>
        <authorList>
            <person name="Anantharaman K."/>
            <person name="Brown C.T."/>
            <person name="Hug L.A."/>
            <person name="Sharon I."/>
            <person name="Castelle C.J."/>
            <person name="Probst A.J."/>
            <person name="Thomas B.C."/>
            <person name="Singh A."/>
            <person name="Wilkins M.J."/>
            <person name="Karaoz U."/>
            <person name="Brodie E.L."/>
            <person name="Williams K.H."/>
            <person name="Hubbard S.S."/>
            <person name="Banfield J.F."/>
        </authorList>
    </citation>
    <scope>NUCLEOTIDE SEQUENCE [LARGE SCALE GENOMIC DNA]</scope>
</reference>
<proteinExistence type="predicted"/>
<organism evidence="1 2">
    <name type="scientific">Candidatus Falkowbacteria bacterium RIFOXYC2_FULL_36_12</name>
    <dbReference type="NCBI Taxonomy" id="1798002"/>
    <lineage>
        <taxon>Bacteria</taxon>
        <taxon>Candidatus Falkowiibacteriota</taxon>
    </lineage>
</organism>
<name>A0A1F5T370_9BACT</name>
<accession>A0A1F5T370</accession>
<sequence>MIDFVETYPRLHKDVPVVFPGALYSLLNHMYCVNKSETDYYGQITRALPDADAIKGYCIVALFTLIVGKQQFMLYCDDLETVKFIQRCCLGASPGRANVTEVVFVLVPVKEWQDIQLRQKTTRTFPACFLLSR</sequence>
<evidence type="ECO:0000313" key="1">
    <source>
        <dbReference type="EMBL" id="OGF33359.1"/>
    </source>
</evidence>
<evidence type="ECO:0000313" key="2">
    <source>
        <dbReference type="Proteomes" id="UP000179001"/>
    </source>
</evidence>
<gene>
    <name evidence="1" type="ORF">A2478_01505</name>
</gene>
<comment type="caution">
    <text evidence="1">The sequence shown here is derived from an EMBL/GenBank/DDBJ whole genome shotgun (WGS) entry which is preliminary data.</text>
</comment>
<dbReference type="Proteomes" id="UP000179001">
    <property type="component" value="Unassembled WGS sequence"/>
</dbReference>